<dbReference type="PANTHER" id="PTHR31881:SF6">
    <property type="entry name" value="OS09G0494600 PROTEIN"/>
    <property type="match status" value="1"/>
</dbReference>
<feature type="transmembrane region" description="Helical" evidence="1">
    <location>
        <begin position="69"/>
        <end position="92"/>
    </location>
</feature>
<evidence type="ECO:0000256" key="1">
    <source>
        <dbReference type="SAM" id="Phobius"/>
    </source>
</evidence>
<dbReference type="InterPro" id="IPR006747">
    <property type="entry name" value="DUF599"/>
</dbReference>
<accession>A0A7V6A5U0</accession>
<feature type="transmembrane region" description="Helical" evidence="1">
    <location>
        <begin position="180"/>
        <end position="208"/>
    </location>
</feature>
<name>A0A7V6A5U0_9BACT</name>
<proteinExistence type="predicted"/>
<reference evidence="2" key="1">
    <citation type="journal article" date="2020" name="mSystems">
        <title>Genome- and Community-Level Interaction Insights into Carbon Utilization and Element Cycling Functions of Hydrothermarchaeota in Hydrothermal Sediment.</title>
        <authorList>
            <person name="Zhou Z."/>
            <person name="Liu Y."/>
            <person name="Xu W."/>
            <person name="Pan J."/>
            <person name="Luo Z.H."/>
            <person name="Li M."/>
        </authorList>
    </citation>
    <scope>NUCLEOTIDE SEQUENCE [LARGE SCALE GENOMIC DNA]</scope>
    <source>
        <strain evidence="2">SpSt-767</strain>
    </source>
</reference>
<dbReference type="AlphaFoldDB" id="A0A7V6A5U0"/>
<protein>
    <submittedName>
        <fullName evidence="2">DUF599 domain-containing protein</fullName>
    </submittedName>
</protein>
<dbReference type="Pfam" id="PF04654">
    <property type="entry name" value="DUF599"/>
    <property type="match status" value="1"/>
</dbReference>
<dbReference type="EMBL" id="DTGR01000201">
    <property type="protein sequence ID" value="HHS30588.1"/>
    <property type="molecule type" value="Genomic_DNA"/>
</dbReference>
<evidence type="ECO:0000313" key="2">
    <source>
        <dbReference type="EMBL" id="HHS30588.1"/>
    </source>
</evidence>
<keyword evidence="1" id="KW-0472">Membrane</keyword>
<dbReference type="PANTHER" id="PTHR31881">
    <property type="match status" value="1"/>
</dbReference>
<keyword evidence="1" id="KW-0812">Transmembrane</keyword>
<feature type="transmembrane region" description="Helical" evidence="1">
    <location>
        <begin position="6"/>
        <end position="27"/>
    </location>
</feature>
<keyword evidence="1" id="KW-1133">Transmembrane helix</keyword>
<feature type="transmembrane region" description="Helical" evidence="1">
    <location>
        <begin position="115"/>
        <end position="137"/>
    </location>
</feature>
<organism evidence="2">
    <name type="scientific">Desulfobacca acetoxidans</name>
    <dbReference type="NCBI Taxonomy" id="60893"/>
    <lineage>
        <taxon>Bacteria</taxon>
        <taxon>Pseudomonadati</taxon>
        <taxon>Thermodesulfobacteriota</taxon>
        <taxon>Desulfobaccia</taxon>
        <taxon>Desulfobaccales</taxon>
        <taxon>Desulfobaccaceae</taxon>
        <taxon>Desulfobacca</taxon>
    </lineage>
</organism>
<gene>
    <name evidence="2" type="ORF">ENV52_12920</name>
</gene>
<comment type="caution">
    <text evidence="2">The sequence shown here is derived from an EMBL/GenBank/DDBJ whole genome shotgun (WGS) entry which is preliminary data.</text>
</comment>
<sequence>MVGIHWTEIVFGFATFVVLTTYHIFWYHQVRKAPLRTYKGMTTHLRHMWVESIMKEQRDILSVQTLRNWIMAASFLASTAMLIGLGLLSVLFRPEHVTEVPFEFTLIFTKMKDLFLIKLMLLMVHFFFAFFSFTLSIRYLNQINFMINVPINCDPMLTPEFIAHTLDLGMAHYTLGMRSYYLSVVVVLWLFGPVWMFLGSLVLVFILYKLDHCCALDYSTATCEIKNGR</sequence>